<feature type="domain" description="MaoC-like" evidence="2">
    <location>
        <begin position="58"/>
        <end position="140"/>
    </location>
</feature>
<dbReference type="OrthoDB" id="3592703at2759"/>
<organism evidence="3 4">
    <name type="scientific">Acanthamoeba castellanii (strain ATCC 30010 / Neff)</name>
    <dbReference type="NCBI Taxonomy" id="1257118"/>
    <lineage>
        <taxon>Eukaryota</taxon>
        <taxon>Amoebozoa</taxon>
        <taxon>Discosea</taxon>
        <taxon>Longamoebia</taxon>
        <taxon>Centramoebida</taxon>
        <taxon>Acanthamoebidae</taxon>
        <taxon>Acanthamoeba</taxon>
    </lineage>
</organism>
<dbReference type="OMA" id="GCVFLHQ"/>
<dbReference type="VEuPathDB" id="AmoebaDB:ACA1_264850"/>
<dbReference type="InterPro" id="IPR029069">
    <property type="entry name" value="HotDog_dom_sf"/>
</dbReference>
<dbReference type="InterPro" id="IPR050965">
    <property type="entry name" value="UPF0336/Enoyl-CoA_hydratase"/>
</dbReference>
<dbReference type="KEGG" id="acan:ACA1_264850"/>
<evidence type="ECO:0000259" key="2">
    <source>
        <dbReference type="Pfam" id="PF01575"/>
    </source>
</evidence>
<gene>
    <name evidence="3" type="ORF">ACA1_264850</name>
</gene>
<dbReference type="PANTHER" id="PTHR43437:SF3">
    <property type="entry name" value="HYDROXYACYL-THIOESTER DEHYDRATASE TYPE 2, MITOCHONDRIAL"/>
    <property type="match status" value="1"/>
</dbReference>
<dbReference type="GO" id="GO:0005739">
    <property type="term" value="C:mitochondrion"/>
    <property type="evidence" value="ECO:0007669"/>
    <property type="project" value="TreeGrafter"/>
</dbReference>
<name>L8H4C0_ACACF</name>
<sequence length="186" mass="20145">MRRTTQQALRGRACARVQPLTTSSSSARRASTLGRFSPTEPLAVGDWSETHKVFGTPEVAQFAALSEDINPIHLDAAYAEKTRFGARIVHGMLSASLFSGILGSQIPGAIYVSQSLSFKAPIYVGEKVTAKVEVTAIHPSKPFVTFTTKCLNTKGGVCIDGEAVVYIPHQHKNKNKDKSDGDKREE</sequence>
<accession>L8H4C0</accession>
<keyword evidence="4" id="KW-1185">Reference proteome</keyword>
<dbReference type="GeneID" id="14920088"/>
<dbReference type="Pfam" id="PF01575">
    <property type="entry name" value="MaoC_dehydratas"/>
    <property type="match status" value="1"/>
</dbReference>
<protein>
    <submittedName>
        <fullName evidence="3">MaoClike domain containing protein</fullName>
    </submittedName>
</protein>
<dbReference type="AlphaFoldDB" id="L8H4C0"/>
<evidence type="ECO:0000313" key="4">
    <source>
        <dbReference type="Proteomes" id="UP000011083"/>
    </source>
</evidence>
<dbReference type="Proteomes" id="UP000011083">
    <property type="component" value="Unassembled WGS sequence"/>
</dbReference>
<dbReference type="GO" id="GO:0019171">
    <property type="term" value="F:(3R)-hydroxyacyl-[acyl-carrier-protein] dehydratase activity"/>
    <property type="evidence" value="ECO:0007669"/>
    <property type="project" value="TreeGrafter"/>
</dbReference>
<dbReference type="CDD" id="cd03449">
    <property type="entry name" value="R_hydratase"/>
    <property type="match status" value="1"/>
</dbReference>
<dbReference type="GO" id="GO:0006633">
    <property type="term" value="P:fatty acid biosynthetic process"/>
    <property type="evidence" value="ECO:0007669"/>
    <property type="project" value="TreeGrafter"/>
</dbReference>
<dbReference type="FunFam" id="3.10.129.10:FF:000042">
    <property type="entry name" value="MaoC domain protein dehydratase"/>
    <property type="match status" value="1"/>
</dbReference>
<keyword evidence="1" id="KW-0456">Lyase</keyword>
<evidence type="ECO:0000313" key="3">
    <source>
        <dbReference type="EMBL" id="ELR19311.1"/>
    </source>
</evidence>
<dbReference type="PANTHER" id="PTHR43437">
    <property type="entry name" value="HYDROXYACYL-THIOESTER DEHYDRATASE TYPE 2, MITOCHONDRIAL-RELATED"/>
    <property type="match status" value="1"/>
</dbReference>
<dbReference type="InterPro" id="IPR002539">
    <property type="entry name" value="MaoC-like_dom"/>
</dbReference>
<evidence type="ECO:0000256" key="1">
    <source>
        <dbReference type="ARBA" id="ARBA00023239"/>
    </source>
</evidence>
<dbReference type="SUPFAM" id="SSF54637">
    <property type="entry name" value="Thioesterase/thiol ester dehydrase-isomerase"/>
    <property type="match status" value="1"/>
</dbReference>
<reference evidence="3 4" key="1">
    <citation type="journal article" date="2013" name="Genome Biol.">
        <title>Genome of Acanthamoeba castellanii highlights extensive lateral gene transfer and early evolution of tyrosine kinase signaling.</title>
        <authorList>
            <person name="Clarke M."/>
            <person name="Lohan A.J."/>
            <person name="Liu B."/>
            <person name="Lagkouvardos I."/>
            <person name="Roy S."/>
            <person name="Zafar N."/>
            <person name="Bertelli C."/>
            <person name="Schilde C."/>
            <person name="Kianianmomeni A."/>
            <person name="Burglin T.R."/>
            <person name="Frech C."/>
            <person name="Turcotte B."/>
            <person name="Kopec K.O."/>
            <person name="Synnott J.M."/>
            <person name="Choo C."/>
            <person name="Paponov I."/>
            <person name="Finkler A."/>
            <person name="Soon Heng Tan C."/>
            <person name="Hutchins A.P."/>
            <person name="Weinmeier T."/>
            <person name="Rattei T."/>
            <person name="Chu J.S."/>
            <person name="Gimenez G."/>
            <person name="Irimia M."/>
            <person name="Rigden D.J."/>
            <person name="Fitzpatrick D.A."/>
            <person name="Lorenzo-Morales J."/>
            <person name="Bateman A."/>
            <person name="Chiu C.H."/>
            <person name="Tang P."/>
            <person name="Hegemann P."/>
            <person name="Fromm H."/>
            <person name="Raoult D."/>
            <person name="Greub G."/>
            <person name="Miranda-Saavedra D."/>
            <person name="Chen N."/>
            <person name="Nash P."/>
            <person name="Ginger M.L."/>
            <person name="Horn M."/>
            <person name="Schaap P."/>
            <person name="Caler L."/>
            <person name="Loftus B."/>
        </authorList>
    </citation>
    <scope>NUCLEOTIDE SEQUENCE [LARGE SCALE GENOMIC DNA]</scope>
    <source>
        <strain evidence="3 4">Neff</strain>
    </source>
</reference>
<dbReference type="EMBL" id="KB007933">
    <property type="protein sequence ID" value="ELR19311.1"/>
    <property type="molecule type" value="Genomic_DNA"/>
</dbReference>
<dbReference type="RefSeq" id="XP_004341396.1">
    <property type="nucleotide sequence ID" value="XM_004341348.1"/>
</dbReference>
<dbReference type="STRING" id="1257118.L8H4C0"/>
<proteinExistence type="predicted"/>
<dbReference type="Gene3D" id="3.10.129.10">
    <property type="entry name" value="Hotdog Thioesterase"/>
    <property type="match status" value="1"/>
</dbReference>